<dbReference type="PANTHER" id="PTHR46896">
    <property type="entry name" value="SENTRIN-SPECIFIC PROTEASE"/>
    <property type="match status" value="1"/>
</dbReference>
<dbReference type="Gene3D" id="3.40.395.10">
    <property type="entry name" value="Adenoviral Proteinase, Chain A"/>
    <property type="match status" value="1"/>
</dbReference>
<feature type="compositionally biased region" description="Polar residues" evidence="6">
    <location>
        <begin position="1038"/>
        <end position="1048"/>
    </location>
</feature>
<comment type="caution">
    <text evidence="8">The sequence shown here is derived from an EMBL/GenBank/DDBJ whole genome shotgun (WGS) entry which is preliminary data.</text>
</comment>
<accession>A0ABR3FJD9</accession>
<keyword evidence="2" id="KW-0597">Phosphoprotein</keyword>
<feature type="region of interest" description="Disordered" evidence="6">
    <location>
        <begin position="996"/>
        <end position="1048"/>
    </location>
</feature>
<evidence type="ECO:0000256" key="1">
    <source>
        <dbReference type="ARBA" id="ARBA00005234"/>
    </source>
</evidence>
<reference evidence="8 9" key="1">
    <citation type="submission" date="2024-02" db="EMBL/GenBank/DDBJ databases">
        <title>A draft genome for the cacao thread blight pathogen Marasmius crinis-equi.</title>
        <authorList>
            <person name="Cohen S.P."/>
            <person name="Baruah I.K."/>
            <person name="Amoako-Attah I."/>
            <person name="Bukari Y."/>
            <person name="Meinhardt L.W."/>
            <person name="Bailey B.A."/>
        </authorList>
    </citation>
    <scope>NUCLEOTIDE SEQUENCE [LARGE SCALE GENOMIC DNA]</scope>
    <source>
        <strain evidence="8 9">GH-76</strain>
    </source>
</reference>
<dbReference type="InterPro" id="IPR003653">
    <property type="entry name" value="Peptidase_C48_C"/>
</dbReference>
<feature type="region of interest" description="Disordered" evidence="6">
    <location>
        <begin position="1"/>
        <end position="29"/>
    </location>
</feature>
<sequence length="1048" mass="116381">MNILSEKDLNTSRKLNGIPLNNRDASMGSMGRGEGIWTKPATQIQTPANSNRNPSWSPFTANRFTNNLNRSTHHRETNHTRSATLIPPGPPKRSKRMHPTFEEDAPYMPANLKKQRTDELKVAPDVINIEDDEDLGVPVGVTVQEGSGDELDVIPLQSTGNGAAKPVSEWRYSLKASEERPLLSGPSSPIENADDIVESLKPSGTVVGKMVKHYENKNTEKSIPHVDLKNKMKRKGGHRVQSTLEFESHITPQNSHQDPIATSTTAFRRGGKGKQRETIYDGEFCLPLKEWCLGYLHFQEPAKLYFSWGSQEIRVEGPSYVECLPATLIKSVEAYQWPDDFDFTRGLPSVEILTLASRKGKFGSNFSEHFQSGENGKGFVTFKLDAGDDSWSETFWRNFVDFLRSSVQGHKGGFREVIGRSAVHVLWQKAEQRFTASFAEGSCVELPNTAGTSSKMAAGTKNLSSTVTAKAGQTSKPSSSGEERRSTSTNPPKFAKRQQTPFRQVDEPAEPGDRASGLRRSSRNGAQAKRKTPVEDPEEVILSYPPFTTGAVNITNGDLSRLQPNEYLNDTVIEFGLKLWHKELEQSNATLAEQVHIFNSFFYKKLNKKNVEESYKTVARWTNKIDLFKKKYVIVPINEAMHWYLAIIYQPEYVLLPPEEKTPPATRGRTRLSQAKNVSDNDHDMEGPKTREGTADGLVDDKSEENTVTSTSDTAVGIEGVAEPPTEPQANEDDEADMNIVASASATVDDTSDTENTFAYMECDDDEDSAASVMGHLTQPDTSVTGDAGDDVTMADAGEQETMADAGEQETKDEQQSSVATISPQEFYAKPPSGKGKKRASEPPAPMSEEAAEQSSTAKTLKPIPYIFIMDSLGQRHTKAVGTLASYLKFEAVDKQKKEPTNITKAVGKHAQVPLQPNFSDCGVYLLHFARTFIEKTEYLADIISRDRPTRATQAERQTDWDARNVEGYREHLTDRIKELSAEWKKDRAARAAEEELEKKKKEAIEIQDSSDSDDMEIVDEKPASAKKKKGGKTYGKQNSSRPSRMRG</sequence>
<name>A0ABR3FJD9_9AGAR</name>
<feature type="region of interest" description="Disordered" evidence="6">
    <location>
        <begin position="802"/>
        <end position="857"/>
    </location>
</feature>
<evidence type="ECO:0000313" key="8">
    <source>
        <dbReference type="EMBL" id="KAL0575293.1"/>
    </source>
</evidence>
<feature type="region of interest" description="Disordered" evidence="6">
    <location>
        <begin position="660"/>
        <end position="735"/>
    </location>
</feature>
<evidence type="ECO:0000256" key="2">
    <source>
        <dbReference type="ARBA" id="ARBA00022553"/>
    </source>
</evidence>
<dbReference type="InterPro" id="IPR038765">
    <property type="entry name" value="Papain-like_cys_pep_sf"/>
</dbReference>
<feature type="region of interest" description="Disordered" evidence="6">
    <location>
        <begin position="72"/>
        <end position="96"/>
    </location>
</feature>
<organism evidence="8 9">
    <name type="scientific">Marasmius crinis-equi</name>
    <dbReference type="NCBI Taxonomy" id="585013"/>
    <lineage>
        <taxon>Eukaryota</taxon>
        <taxon>Fungi</taxon>
        <taxon>Dikarya</taxon>
        <taxon>Basidiomycota</taxon>
        <taxon>Agaricomycotina</taxon>
        <taxon>Agaricomycetes</taxon>
        <taxon>Agaricomycetidae</taxon>
        <taxon>Agaricales</taxon>
        <taxon>Marasmiineae</taxon>
        <taxon>Marasmiaceae</taxon>
        <taxon>Marasmius</taxon>
    </lineage>
</organism>
<evidence type="ECO:0000313" key="9">
    <source>
        <dbReference type="Proteomes" id="UP001465976"/>
    </source>
</evidence>
<dbReference type="Proteomes" id="UP001465976">
    <property type="component" value="Unassembled WGS sequence"/>
</dbReference>
<evidence type="ECO:0000256" key="5">
    <source>
        <dbReference type="ARBA" id="ARBA00022801"/>
    </source>
</evidence>
<feature type="domain" description="Ubiquitin-like protease family profile" evidence="7">
    <location>
        <begin position="552"/>
        <end position="933"/>
    </location>
</feature>
<feature type="compositionally biased region" description="Low complexity" evidence="6">
    <location>
        <begin position="847"/>
        <end position="856"/>
    </location>
</feature>
<feature type="compositionally biased region" description="Basic and acidic residues" evidence="6">
    <location>
        <begin position="1"/>
        <end position="11"/>
    </location>
</feature>
<comment type="similarity">
    <text evidence="1">Belongs to the peptidase C48 family.</text>
</comment>
<feature type="compositionally biased region" description="Basic and acidic residues" evidence="6">
    <location>
        <begin position="679"/>
        <end position="705"/>
    </location>
</feature>
<protein>
    <recommendedName>
        <fullName evidence="7">Ubiquitin-like protease family profile domain-containing protein</fullName>
    </recommendedName>
</protein>
<feature type="compositionally biased region" description="Basic and acidic residues" evidence="6">
    <location>
        <begin position="996"/>
        <end position="1005"/>
    </location>
</feature>
<evidence type="ECO:0000256" key="6">
    <source>
        <dbReference type="SAM" id="MobiDB-lite"/>
    </source>
</evidence>
<feature type="region of interest" description="Disordered" evidence="6">
    <location>
        <begin position="450"/>
        <end position="539"/>
    </location>
</feature>
<dbReference type="PANTHER" id="PTHR46896:SF3">
    <property type="entry name" value="FI06413P-RELATED"/>
    <property type="match status" value="1"/>
</dbReference>
<dbReference type="PROSITE" id="PS50600">
    <property type="entry name" value="ULP_PROTEASE"/>
    <property type="match status" value="1"/>
</dbReference>
<keyword evidence="5" id="KW-0378">Hydrolase</keyword>
<dbReference type="EMBL" id="JBAHYK010000318">
    <property type="protein sequence ID" value="KAL0575293.1"/>
    <property type="molecule type" value="Genomic_DNA"/>
</dbReference>
<keyword evidence="3" id="KW-0645">Protease</keyword>
<gene>
    <name evidence="8" type="ORF">V5O48_006670</name>
</gene>
<feature type="compositionally biased region" description="Acidic residues" evidence="6">
    <location>
        <begin position="1009"/>
        <end position="1018"/>
    </location>
</feature>
<dbReference type="SUPFAM" id="SSF54001">
    <property type="entry name" value="Cysteine proteinases"/>
    <property type="match status" value="1"/>
</dbReference>
<feature type="compositionally biased region" description="Polar residues" evidence="6">
    <location>
        <begin position="450"/>
        <end position="477"/>
    </location>
</feature>
<evidence type="ECO:0000259" key="7">
    <source>
        <dbReference type="PROSITE" id="PS50600"/>
    </source>
</evidence>
<evidence type="ECO:0000256" key="4">
    <source>
        <dbReference type="ARBA" id="ARBA00022786"/>
    </source>
</evidence>
<proteinExistence type="inferred from homology"/>
<dbReference type="Gene3D" id="1.10.418.20">
    <property type="match status" value="1"/>
</dbReference>
<keyword evidence="4" id="KW-0833">Ubl conjugation pathway</keyword>
<keyword evidence="9" id="KW-1185">Reference proteome</keyword>
<dbReference type="Pfam" id="PF02902">
    <property type="entry name" value="Peptidase_C48"/>
    <property type="match status" value="2"/>
</dbReference>
<evidence type="ECO:0000256" key="3">
    <source>
        <dbReference type="ARBA" id="ARBA00022670"/>
    </source>
</evidence>
<dbReference type="InterPro" id="IPR051947">
    <property type="entry name" value="Sentrin-specific_protease"/>
</dbReference>